<dbReference type="Pfam" id="PF00112">
    <property type="entry name" value="Peptidase_C1"/>
    <property type="match status" value="1"/>
</dbReference>
<dbReference type="STRING" id="7244.B4LKT5"/>
<dbReference type="SMR" id="B4LKT5"/>
<reference evidence="5 6" key="1">
    <citation type="journal article" date="2007" name="Nature">
        <title>Evolution of genes and genomes on the Drosophila phylogeny.</title>
        <authorList>
            <consortium name="Drosophila 12 Genomes Consortium"/>
            <person name="Clark A.G."/>
            <person name="Eisen M.B."/>
            <person name="Smith D.R."/>
            <person name="Bergman C.M."/>
            <person name="Oliver B."/>
            <person name="Markow T.A."/>
            <person name="Kaufman T.C."/>
            <person name="Kellis M."/>
            <person name="Gelbart W."/>
            <person name="Iyer V.N."/>
            <person name="Pollard D.A."/>
            <person name="Sackton T.B."/>
            <person name="Larracuente A.M."/>
            <person name="Singh N.D."/>
            <person name="Abad J.P."/>
            <person name="Abt D.N."/>
            <person name="Adryan B."/>
            <person name="Aguade M."/>
            <person name="Akashi H."/>
            <person name="Anderson W.W."/>
            <person name="Aquadro C.F."/>
            <person name="Ardell D.H."/>
            <person name="Arguello R."/>
            <person name="Artieri C.G."/>
            <person name="Barbash D.A."/>
            <person name="Barker D."/>
            <person name="Barsanti P."/>
            <person name="Batterham P."/>
            <person name="Batzoglou S."/>
            <person name="Begun D."/>
            <person name="Bhutkar A."/>
            <person name="Blanco E."/>
            <person name="Bosak S.A."/>
            <person name="Bradley R.K."/>
            <person name="Brand A.D."/>
            <person name="Brent M.R."/>
            <person name="Brooks A.N."/>
            <person name="Brown R.H."/>
            <person name="Butlin R.K."/>
            <person name="Caggese C."/>
            <person name="Calvi B.R."/>
            <person name="Bernardo de Carvalho A."/>
            <person name="Caspi A."/>
            <person name="Castrezana S."/>
            <person name="Celniker S.E."/>
            <person name="Chang J.L."/>
            <person name="Chapple C."/>
            <person name="Chatterji S."/>
            <person name="Chinwalla A."/>
            <person name="Civetta A."/>
            <person name="Clifton S.W."/>
            <person name="Comeron J.M."/>
            <person name="Costello J.C."/>
            <person name="Coyne J.A."/>
            <person name="Daub J."/>
            <person name="David R.G."/>
            <person name="Delcher A.L."/>
            <person name="Delehaunty K."/>
            <person name="Do C.B."/>
            <person name="Ebling H."/>
            <person name="Edwards K."/>
            <person name="Eickbush T."/>
            <person name="Evans J.D."/>
            <person name="Filipski A."/>
            <person name="Findeiss S."/>
            <person name="Freyhult E."/>
            <person name="Fulton L."/>
            <person name="Fulton R."/>
            <person name="Garcia A.C."/>
            <person name="Gardiner A."/>
            <person name="Garfield D.A."/>
            <person name="Garvin B.E."/>
            <person name="Gibson G."/>
            <person name="Gilbert D."/>
            <person name="Gnerre S."/>
            <person name="Godfrey J."/>
            <person name="Good R."/>
            <person name="Gotea V."/>
            <person name="Gravely B."/>
            <person name="Greenberg A.J."/>
            <person name="Griffiths-Jones S."/>
            <person name="Gross S."/>
            <person name="Guigo R."/>
            <person name="Gustafson E.A."/>
            <person name="Haerty W."/>
            <person name="Hahn M.W."/>
            <person name="Halligan D.L."/>
            <person name="Halpern A.L."/>
            <person name="Halter G.M."/>
            <person name="Han M.V."/>
            <person name="Heger A."/>
            <person name="Hillier L."/>
            <person name="Hinrichs A.S."/>
            <person name="Holmes I."/>
            <person name="Hoskins R.A."/>
            <person name="Hubisz M.J."/>
            <person name="Hultmark D."/>
            <person name="Huntley M.A."/>
            <person name="Jaffe D.B."/>
            <person name="Jagadeeshan S."/>
            <person name="Jeck W.R."/>
            <person name="Johnson J."/>
            <person name="Jones C.D."/>
            <person name="Jordan W.C."/>
            <person name="Karpen G.H."/>
            <person name="Kataoka E."/>
            <person name="Keightley P.D."/>
            <person name="Kheradpour P."/>
            <person name="Kirkness E.F."/>
            <person name="Koerich L.B."/>
            <person name="Kristiansen K."/>
            <person name="Kudrna D."/>
            <person name="Kulathinal R.J."/>
            <person name="Kumar S."/>
            <person name="Kwok R."/>
            <person name="Lander E."/>
            <person name="Langley C.H."/>
            <person name="Lapoint R."/>
            <person name="Lazzaro B.P."/>
            <person name="Lee S.J."/>
            <person name="Levesque L."/>
            <person name="Li R."/>
            <person name="Lin C.F."/>
            <person name="Lin M.F."/>
            <person name="Lindblad-Toh K."/>
            <person name="Llopart A."/>
            <person name="Long M."/>
            <person name="Low L."/>
            <person name="Lozovsky E."/>
            <person name="Lu J."/>
            <person name="Luo M."/>
            <person name="Machado C.A."/>
            <person name="Makalowski W."/>
            <person name="Marzo M."/>
            <person name="Matsuda M."/>
            <person name="Matzkin L."/>
            <person name="McAllister B."/>
            <person name="McBride C.S."/>
            <person name="McKernan B."/>
            <person name="McKernan K."/>
            <person name="Mendez-Lago M."/>
            <person name="Minx P."/>
            <person name="Mollenhauer M.U."/>
            <person name="Montooth K."/>
            <person name="Mount S.M."/>
            <person name="Mu X."/>
            <person name="Myers E."/>
            <person name="Negre B."/>
            <person name="Newfeld S."/>
            <person name="Nielsen R."/>
            <person name="Noor M.A."/>
            <person name="O'Grady P."/>
            <person name="Pachter L."/>
            <person name="Papaceit M."/>
            <person name="Parisi M.J."/>
            <person name="Parisi M."/>
            <person name="Parts L."/>
            <person name="Pedersen J.S."/>
            <person name="Pesole G."/>
            <person name="Phillippy A.M."/>
            <person name="Ponting C.P."/>
            <person name="Pop M."/>
            <person name="Porcelli D."/>
            <person name="Powell J.R."/>
            <person name="Prohaska S."/>
            <person name="Pruitt K."/>
            <person name="Puig M."/>
            <person name="Quesneville H."/>
            <person name="Ram K.R."/>
            <person name="Rand D."/>
            <person name="Rasmussen M.D."/>
            <person name="Reed L.K."/>
            <person name="Reenan R."/>
            <person name="Reily A."/>
            <person name="Remington K.A."/>
            <person name="Rieger T.T."/>
            <person name="Ritchie M.G."/>
            <person name="Robin C."/>
            <person name="Rogers Y.H."/>
            <person name="Rohde C."/>
            <person name="Rozas J."/>
            <person name="Rubenfield M.J."/>
            <person name="Ruiz A."/>
            <person name="Russo S."/>
            <person name="Salzberg S.L."/>
            <person name="Sanchez-Gracia A."/>
            <person name="Saranga D.J."/>
            <person name="Sato H."/>
            <person name="Schaeffer S.W."/>
            <person name="Schatz M.C."/>
            <person name="Schlenke T."/>
            <person name="Schwartz R."/>
            <person name="Segarra C."/>
            <person name="Singh R.S."/>
            <person name="Sirot L."/>
            <person name="Sirota M."/>
            <person name="Sisneros N.B."/>
            <person name="Smith C.D."/>
            <person name="Smith T.F."/>
            <person name="Spieth J."/>
            <person name="Stage D.E."/>
            <person name="Stark A."/>
            <person name="Stephan W."/>
            <person name="Strausberg R.L."/>
            <person name="Strempel S."/>
            <person name="Sturgill D."/>
            <person name="Sutton G."/>
            <person name="Sutton G.G."/>
            <person name="Tao W."/>
            <person name="Teichmann S."/>
            <person name="Tobari Y.N."/>
            <person name="Tomimura Y."/>
            <person name="Tsolas J.M."/>
            <person name="Valente V.L."/>
            <person name="Venter E."/>
            <person name="Venter J.C."/>
            <person name="Vicario S."/>
            <person name="Vieira F.G."/>
            <person name="Vilella A.J."/>
            <person name="Villasante A."/>
            <person name="Walenz B."/>
            <person name="Wang J."/>
            <person name="Wasserman M."/>
            <person name="Watts T."/>
            <person name="Wilson D."/>
            <person name="Wilson R.K."/>
            <person name="Wing R.A."/>
            <person name="Wolfner M.F."/>
            <person name="Wong A."/>
            <person name="Wong G.K."/>
            <person name="Wu C.I."/>
            <person name="Wu G."/>
            <person name="Yamamoto D."/>
            <person name="Yang H.P."/>
            <person name="Yang S.P."/>
            <person name="Yorke J.A."/>
            <person name="Yoshida K."/>
            <person name="Zdobnov E."/>
            <person name="Zhang P."/>
            <person name="Zhang Y."/>
            <person name="Zimin A.V."/>
            <person name="Baldwin J."/>
            <person name="Abdouelleil A."/>
            <person name="Abdulkadir J."/>
            <person name="Abebe A."/>
            <person name="Abera B."/>
            <person name="Abreu J."/>
            <person name="Acer S.C."/>
            <person name="Aftuck L."/>
            <person name="Alexander A."/>
            <person name="An P."/>
            <person name="Anderson E."/>
            <person name="Anderson S."/>
            <person name="Arachi H."/>
            <person name="Azer M."/>
            <person name="Bachantsang P."/>
            <person name="Barry A."/>
            <person name="Bayul T."/>
            <person name="Berlin A."/>
            <person name="Bessette D."/>
            <person name="Bloom T."/>
            <person name="Blye J."/>
            <person name="Boguslavskiy L."/>
            <person name="Bonnet C."/>
            <person name="Boukhgalter B."/>
            <person name="Bourzgui I."/>
            <person name="Brown A."/>
            <person name="Cahill P."/>
            <person name="Channer S."/>
            <person name="Cheshatsang Y."/>
            <person name="Chuda L."/>
            <person name="Citroen M."/>
            <person name="Collymore A."/>
            <person name="Cooke P."/>
            <person name="Costello M."/>
            <person name="D'Aco K."/>
            <person name="Daza R."/>
            <person name="De Haan G."/>
            <person name="DeGray S."/>
            <person name="DeMaso C."/>
            <person name="Dhargay N."/>
            <person name="Dooley K."/>
            <person name="Dooley E."/>
            <person name="Doricent M."/>
            <person name="Dorje P."/>
            <person name="Dorjee K."/>
            <person name="Dupes A."/>
            <person name="Elong R."/>
            <person name="Falk J."/>
            <person name="Farina A."/>
            <person name="Faro S."/>
            <person name="Ferguson D."/>
            <person name="Fisher S."/>
            <person name="Foley C.D."/>
            <person name="Franke A."/>
            <person name="Friedrich D."/>
            <person name="Gadbois L."/>
            <person name="Gearin G."/>
            <person name="Gearin C.R."/>
            <person name="Giannoukos G."/>
            <person name="Goode T."/>
            <person name="Graham J."/>
            <person name="Grandbois E."/>
            <person name="Grewal S."/>
            <person name="Gyaltsen K."/>
            <person name="Hafez N."/>
            <person name="Hagos B."/>
            <person name="Hall J."/>
            <person name="Henson C."/>
            <person name="Hollinger A."/>
            <person name="Honan T."/>
            <person name="Huard M.D."/>
            <person name="Hughes L."/>
            <person name="Hurhula B."/>
            <person name="Husby M.E."/>
            <person name="Kamat A."/>
            <person name="Kanga B."/>
            <person name="Kashin S."/>
            <person name="Khazanovich D."/>
            <person name="Kisner P."/>
            <person name="Lance K."/>
            <person name="Lara M."/>
            <person name="Lee W."/>
            <person name="Lennon N."/>
            <person name="Letendre F."/>
            <person name="LeVine R."/>
            <person name="Lipovsky A."/>
            <person name="Liu X."/>
            <person name="Liu J."/>
            <person name="Liu S."/>
            <person name="Lokyitsang T."/>
            <person name="Lokyitsang Y."/>
            <person name="Lubonja R."/>
            <person name="Lui A."/>
            <person name="MacDonald P."/>
            <person name="Magnisalis V."/>
            <person name="Maru K."/>
            <person name="Matthews C."/>
            <person name="McCusker W."/>
            <person name="McDonough S."/>
            <person name="Mehta T."/>
            <person name="Meldrim J."/>
            <person name="Meneus L."/>
            <person name="Mihai O."/>
            <person name="Mihalev A."/>
            <person name="Mihova T."/>
            <person name="Mittelman R."/>
            <person name="Mlenga V."/>
            <person name="Montmayeur A."/>
            <person name="Mulrain L."/>
            <person name="Navidi A."/>
            <person name="Naylor J."/>
            <person name="Negash T."/>
            <person name="Nguyen T."/>
            <person name="Nguyen N."/>
            <person name="Nicol R."/>
            <person name="Norbu C."/>
            <person name="Norbu N."/>
            <person name="Novod N."/>
            <person name="O'Neill B."/>
            <person name="Osman S."/>
            <person name="Markiewicz E."/>
            <person name="Oyono O.L."/>
            <person name="Patti C."/>
            <person name="Phunkhang P."/>
            <person name="Pierre F."/>
            <person name="Priest M."/>
            <person name="Raghuraman S."/>
            <person name="Rege F."/>
            <person name="Reyes R."/>
            <person name="Rise C."/>
            <person name="Rogov P."/>
            <person name="Ross K."/>
            <person name="Ryan E."/>
            <person name="Settipalli S."/>
            <person name="Shea T."/>
            <person name="Sherpa N."/>
            <person name="Shi L."/>
            <person name="Shih D."/>
            <person name="Sparrow T."/>
            <person name="Spaulding J."/>
            <person name="Stalker J."/>
            <person name="Stange-Thomann N."/>
            <person name="Stavropoulos S."/>
            <person name="Stone C."/>
            <person name="Strader C."/>
            <person name="Tesfaye S."/>
            <person name="Thomson T."/>
            <person name="Thoulutsang Y."/>
            <person name="Thoulutsang D."/>
            <person name="Topham K."/>
            <person name="Topping I."/>
            <person name="Tsamla T."/>
            <person name="Vassiliev H."/>
            <person name="Vo A."/>
            <person name="Wangchuk T."/>
            <person name="Wangdi T."/>
            <person name="Weiand M."/>
            <person name="Wilkinson J."/>
            <person name="Wilson A."/>
            <person name="Yadav S."/>
            <person name="Young G."/>
            <person name="Yu Q."/>
            <person name="Zembek L."/>
            <person name="Zhong D."/>
            <person name="Zimmer A."/>
            <person name="Zwirko Z."/>
            <person name="Jaffe D.B."/>
            <person name="Alvarez P."/>
            <person name="Brockman W."/>
            <person name="Butler J."/>
            <person name="Chin C."/>
            <person name="Gnerre S."/>
            <person name="Grabherr M."/>
            <person name="Kleber M."/>
            <person name="Mauceli E."/>
            <person name="MacCallum I."/>
        </authorList>
    </citation>
    <scope>NUCLEOTIDE SEQUENCE [LARGE SCALE GENOMIC DNA]</scope>
    <source>
        <strain evidence="6">Tucson 15010-1051.87</strain>
    </source>
</reference>
<evidence type="ECO:0000256" key="1">
    <source>
        <dbReference type="ARBA" id="ARBA00008455"/>
    </source>
</evidence>
<keyword evidence="5" id="KW-0378">Hydrolase</keyword>
<dbReference type="InterPro" id="IPR038765">
    <property type="entry name" value="Papain-like_cys_pep_sf"/>
</dbReference>
<dbReference type="SUPFAM" id="SSF54001">
    <property type="entry name" value="Cysteine proteinases"/>
    <property type="match status" value="1"/>
</dbReference>
<dbReference type="InParanoid" id="B4LKT5"/>
<dbReference type="eggNOG" id="KOG1543">
    <property type="taxonomic scope" value="Eukaryota"/>
</dbReference>
<feature type="domain" description="Peptidase C1A papain C-terminal" evidence="3">
    <location>
        <begin position="111"/>
        <end position="332"/>
    </location>
</feature>
<name>B4LKT5_DROVI</name>
<accession>B4LKT5</accession>
<comment type="similarity">
    <text evidence="1">Belongs to the peptidase C1 family.</text>
</comment>
<evidence type="ECO:0000313" key="5">
    <source>
        <dbReference type="EMBL" id="EDW60739.1"/>
    </source>
</evidence>
<dbReference type="Pfam" id="PF08246">
    <property type="entry name" value="Inhibitor_I29"/>
    <property type="match status" value="1"/>
</dbReference>
<dbReference type="Gene3D" id="3.90.70.10">
    <property type="entry name" value="Cysteine proteinases"/>
    <property type="match status" value="1"/>
</dbReference>
<dbReference type="PANTHER" id="PTHR12411">
    <property type="entry name" value="CYSTEINE PROTEASE FAMILY C1-RELATED"/>
    <property type="match status" value="1"/>
</dbReference>
<feature type="domain" description="Cathepsin propeptide inhibitor" evidence="4">
    <location>
        <begin position="26"/>
        <end position="86"/>
    </location>
</feature>
<dbReference type="GO" id="GO:0008234">
    <property type="term" value="F:cysteine-type peptidase activity"/>
    <property type="evidence" value="ECO:0007669"/>
    <property type="project" value="InterPro"/>
</dbReference>
<keyword evidence="6" id="KW-1185">Reference proteome</keyword>
<dbReference type="InterPro" id="IPR013128">
    <property type="entry name" value="Peptidase_C1A"/>
</dbReference>
<dbReference type="SMART" id="SM00645">
    <property type="entry name" value="Pept_C1"/>
    <property type="match status" value="1"/>
</dbReference>
<dbReference type="EC" id="3.4.-.-" evidence="5"/>
<protein>
    <submittedName>
        <fullName evidence="5">Uncharacterized protein</fullName>
        <ecNumber evidence="5">3.4.-.-</ecNumber>
    </submittedName>
</protein>
<dbReference type="GO" id="GO:0006508">
    <property type="term" value="P:proteolysis"/>
    <property type="evidence" value="ECO:0007669"/>
    <property type="project" value="InterPro"/>
</dbReference>
<dbReference type="PhylomeDB" id="B4LKT5"/>
<dbReference type="OrthoDB" id="387093at2759"/>
<dbReference type="HOGENOM" id="CLU_012184_1_2_1"/>
<evidence type="ECO:0000259" key="3">
    <source>
        <dbReference type="SMART" id="SM00645"/>
    </source>
</evidence>
<dbReference type="CDD" id="cd02248">
    <property type="entry name" value="Peptidase_C1A"/>
    <property type="match status" value="1"/>
</dbReference>
<dbReference type="EMBL" id="CH940648">
    <property type="protein sequence ID" value="EDW60739.1"/>
    <property type="molecule type" value="Genomic_DNA"/>
</dbReference>
<dbReference type="Proteomes" id="UP000008792">
    <property type="component" value="Unassembled WGS sequence"/>
</dbReference>
<evidence type="ECO:0000256" key="2">
    <source>
        <dbReference type="SAM" id="SignalP"/>
    </source>
</evidence>
<dbReference type="InterPro" id="IPR013201">
    <property type="entry name" value="Prot_inhib_I29"/>
</dbReference>
<dbReference type="SMART" id="SM00848">
    <property type="entry name" value="Inhibitor_I29"/>
    <property type="match status" value="1"/>
</dbReference>
<dbReference type="KEGG" id="dvi:6625095"/>
<feature type="chain" id="PRO_5018608572" evidence="2">
    <location>
        <begin position="17"/>
        <end position="342"/>
    </location>
</feature>
<dbReference type="InterPro" id="IPR039417">
    <property type="entry name" value="Peptidase_C1A_papain-like"/>
</dbReference>
<dbReference type="InterPro" id="IPR000668">
    <property type="entry name" value="Peptidase_C1A_C"/>
</dbReference>
<gene>
    <name evidence="5" type="primary">Dvir\GJ20695</name>
    <name evidence="5" type="ORF">Dvir_GJ20695</name>
</gene>
<evidence type="ECO:0000259" key="4">
    <source>
        <dbReference type="SMART" id="SM00848"/>
    </source>
</evidence>
<proteinExistence type="inferred from homology"/>
<evidence type="ECO:0000313" key="6">
    <source>
        <dbReference type="Proteomes" id="UP000008792"/>
    </source>
</evidence>
<dbReference type="AlphaFoldDB" id="B4LKT5"/>
<sequence>MFKLFLFCVLCSGAYAFNHGQALIDFNAYVEKFNKSYSSAAERNNANYYFNYHSNQIASHNALADRNASSYRVKVNQFSDIRLKTFAARLPQAVYPTTFGNSTPVPPNEIAPLQYDMLAELGIKVTARDQGTVCSSSWAYAAATSIQILNAIQTLEAVPLNNSAQALIDCAGMGTGCSTQVPQTAFDYLTQTDAVLLNEEEYAANNSLNHQGMCVPKLATSSIKLDSYGTIEDGDDDLLKRYVASEIPVIVEYNPATFGFMHYSSGVYVPPVRATASSSQFLVVVGYGHDTNSNLDYWLCLNSFGTEWGEQGFIKIVRSSTQPIAKRAVFPNSLGASTSTTP</sequence>
<keyword evidence="2" id="KW-0732">Signal</keyword>
<organism evidence="5 6">
    <name type="scientific">Drosophila virilis</name>
    <name type="common">Fruit fly</name>
    <dbReference type="NCBI Taxonomy" id="7244"/>
    <lineage>
        <taxon>Eukaryota</taxon>
        <taxon>Metazoa</taxon>
        <taxon>Ecdysozoa</taxon>
        <taxon>Arthropoda</taxon>
        <taxon>Hexapoda</taxon>
        <taxon>Insecta</taxon>
        <taxon>Pterygota</taxon>
        <taxon>Neoptera</taxon>
        <taxon>Endopterygota</taxon>
        <taxon>Diptera</taxon>
        <taxon>Brachycera</taxon>
        <taxon>Muscomorpha</taxon>
        <taxon>Ephydroidea</taxon>
        <taxon>Drosophilidae</taxon>
        <taxon>Drosophila</taxon>
    </lineage>
</organism>
<dbReference type="OMA" id="QQGMCLP"/>
<feature type="signal peptide" evidence="2">
    <location>
        <begin position="1"/>
        <end position="16"/>
    </location>
</feature>